<keyword evidence="2" id="KW-1185">Reference proteome</keyword>
<dbReference type="Proteomes" id="UP000019063">
    <property type="component" value="Unassembled WGS sequence"/>
</dbReference>
<evidence type="ECO:0000313" key="1">
    <source>
        <dbReference type="EMBL" id="ETW14490.1"/>
    </source>
</evidence>
<gene>
    <name evidence="1" type="ORF">ATO8_01235</name>
</gene>
<dbReference type="EMBL" id="AQQW01000001">
    <property type="protein sequence ID" value="ETW14490.1"/>
    <property type="molecule type" value="Genomic_DNA"/>
</dbReference>
<reference evidence="1 2" key="1">
    <citation type="journal article" date="2014" name="Antonie Van Leeuwenhoek">
        <title>Roseivivax atlanticus sp. nov., isolated from surface seawater of the Atlantic Ocean.</title>
        <authorList>
            <person name="Li G."/>
            <person name="Lai Q."/>
            <person name="Liu X."/>
            <person name="Sun F."/>
            <person name="Shao Z."/>
        </authorList>
    </citation>
    <scope>NUCLEOTIDE SEQUENCE [LARGE SCALE GENOMIC DNA]</scope>
    <source>
        <strain evidence="1 2">22II-s10s</strain>
    </source>
</reference>
<protein>
    <recommendedName>
        <fullName evidence="3">DUF3445 domain-containing protein</fullName>
    </recommendedName>
</protein>
<dbReference type="InterPro" id="IPR021848">
    <property type="entry name" value="HODM_asu-like"/>
</dbReference>
<evidence type="ECO:0008006" key="3">
    <source>
        <dbReference type="Google" id="ProtNLM"/>
    </source>
</evidence>
<dbReference type="AlphaFoldDB" id="W4HR66"/>
<organism evidence="1 2">
    <name type="scientific">Roseivivax marinus</name>
    <dbReference type="NCBI Taxonomy" id="1379903"/>
    <lineage>
        <taxon>Bacteria</taxon>
        <taxon>Pseudomonadati</taxon>
        <taxon>Pseudomonadota</taxon>
        <taxon>Alphaproteobacteria</taxon>
        <taxon>Rhodobacterales</taxon>
        <taxon>Roseobacteraceae</taxon>
        <taxon>Roseivivax</taxon>
    </lineage>
</organism>
<dbReference type="PATRIC" id="fig|1317118.6.peg.256"/>
<evidence type="ECO:0000313" key="2">
    <source>
        <dbReference type="Proteomes" id="UP000019063"/>
    </source>
</evidence>
<dbReference type="Pfam" id="PF11927">
    <property type="entry name" value="HODM_asu-like"/>
    <property type="match status" value="1"/>
</dbReference>
<dbReference type="STRING" id="1379903.ATO8_01235"/>
<accession>W4HR66</accession>
<sequence>MILQTHMPYDPADRPRLPGIRPLEPAEWLLVDDAFAAQMAERERLITTGREAVIAECPGARPAILEALEVILERLPEGYAREGDDVVRPDGATAQIDRTDPLATLGHLVQDDICIMQRPDGGDEHVLTAAVLCFPARWRLAEKIGRPLIAIHEPVPEYDSCLAPRVQRLFDGVRVGRPLWRVNELWTDDPTLFQPEPPANRPKWRGAESRYLRSERQCLVRLPETGAVVFSIHTYMVAAEKMPSRRPADAPAE</sequence>
<dbReference type="RefSeq" id="WP_043841387.1">
    <property type="nucleotide sequence ID" value="NZ_AQQW01000001.1"/>
</dbReference>
<proteinExistence type="predicted"/>
<name>W4HR66_9RHOB</name>
<comment type="caution">
    <text evidence="1">The sequence shown here is derived from an EMBL/GenBank/DDBJ whole genome shotgun (WGS) entry which is preliminary data.</text>
</comment>
<dbReference type="eggNOG" id="ENOG502Z7ZS">
    <property type="taxonomic scope" value="Bacteria"/>
</dbReference>